<accession>A0ABY9VB15</accession>
<evidence type="ECO:0000256" key="1">
    <source>
        <dbReference type="ARBA" id="ARBA00022651"/>
    </source>
</evidence>
<gene>
    <name evidence="3" type="ORF">PS467_00955</name>
</gene>
<evidence type="ECO:0000313" key="4">
    <source>
        <dbReference type="Proteomes" id="UP001305606"/>
    </source>
</evidence>
<keyword evidence="4" id="KW-1185">Reference proteome</keyword>
<sequence>MVNWTDHGSPLSVASFSWASTDAWAGQVVNRNGKFYWYVPTTERATSRMAIGVAGVGQPYRTVPRRPRPPAGGKR</sequence>
<keyword evidence="1" id="KW-0858">Xylan degradation</keyword>
<reference evidence="3 4" key="1">
    <citation type="submission" date="2023-02" db="EMBL/GenBank/DDBJ databases">
        <title>Streptomyces sp. SCA4-21 with antifungal activity against Fusarium oxysporum f. sp. cubense, Streptomyces sp. SCA2-17 with antifungal activity against Fusarium oxysporum f. sp. cubense.</title>
        <authorList>
            <person name="Qi D."/>
        </authorList>
    </citation>
    <scope>NUCLEOTIDE SEQUENCE [LARGE SCALE GENOMIC DNA]</scope>
    <source>
        <strain evidence="3 4">SCA4-21</strain>
    </source>
</reference>
<proteinExistence type="predicted"/>
<evidence type="ECO:0000256" key="2">
    <source>
        <dbReference type="ARBA" id="ARBA00023277"/>
    </source>
</evidence>
<dbReference type="PANTHER" id="PTHR43772:SF2">
    <property type="entry name" value="PUTATIVE (AFU_ORTHOLOGUE AFUA_2G04480)-RELATED"/>
    <property type="match status" value="1"/>
</dbReference>
<dbReference type="InterPro" id="IPR052176">
    <property type="entry name" value="Glycosyl_Hydrlase_43_Enz"/>
</dbReference>
<evidence type="ECO:0000313" key="3">
    <source>
        <dbReference type="EMBL" id="WNF01423.1"/>
    </source>
</evidence>
<dbReference type="RefSeq" id="WP_311039737.1">
    <property type="nucleotide sequence ID" value="NZ_CP117522.1"/>
</dbReference>
<keyword evidence="2" id="KW-0119">Carbohydrate metabolism</keyword>
<organism evidence="3 4">
    <name type="scientific">Streptomyces luomodiensis</name>
    <dbReference type="NCBI Taxonomy" id="3026192"/>
    <lineage>
        <taxon>Bacteria</taxon>
        <taxon>Bacillati</taxon>
        <taxon>Actinomycetota</taxon>
        <taxon>Actinomycetes</taxon>
        <taxon>Kitasatosporales</taxon>
        <taxon>Streptomycetaceae</taxon>
        <taxon>Streptomyces</taxon>
    </lineage>
</organism>
<dbReference type="InterPro" id="IPR023296">
    <property type="entry name" value="Glyco_hydro_beta-prop_sf"/>
</dbReference>
<dbReference type="PANTHER" id="PTHR43772">
    <property type="entry name" value="ENDO-1,4-BETA-XYLANASE"/>
    <property type="match status" value="1"/>
</dbReference>
<name>A0ABY9VB15_9ACTN</name>
<dbReference type="SUPFAM" id="SSF75005">
    <property type="entry name" value="Arabinanase/levansucrase/invertase"/>
    <property type="match status" value="1"/>
</dbReference>
<dbReference type="Proteomes" id="UP001305606">
    <property type="component" value="Chromosome"/>
</dbReference>
<dbReference type="EMBL" id="CP117522">
    <property type="protein sequence ID" value="WNF01423.1"/>
    <property type="molecule type" value="Genomic_DNA"/>
</dbReference>
<keyword evidence="1" id="KW-0624">Polysaccharide degradation</keyword>
<protein>
    <submittedName>
        <fullName evidence="3">Uncharacterized protein</fullName>
    </submittedName>
</protein>
<dbReference type="Gene3D" id="2.115.10.20">
    <property type="entry name" value="Glycosyl hydrolase domain, family 43"/>
    <property type="match status" value="1"/>
</dbReference>